<dbReference type="PROSITE" id="PS51257">
    <property type="entry name" value="PROKAR_LIPOPROTEIN"/>
    <property type="match status" value="1"/>
</dbReference>
<evidence type="ECO:0008006" key="4">
    <source>
        <dbReference type="Google" id="ProtNLM"/>
    </source>
</evidence>
<proteinExistence type="predicted"/>
<protein>
    <recommendedName>
        <fullName evidence="4">Lipoprotein</fullName>
    </recommendedName>
</protein>
<name>A0ABV9N4Q8_9FLAO</name>
<feature type="chain" id="PRO_5045102419" description="Lipoprotein" evidence="1">
    <location>
        <begin position="20"/>
        <end position="243"/>
    </location>
</feature>
<keyword evidence="3" id="KW-1185">Reference proteome</keyword>
<dbReference type="RefSeq" id="WP_387964610.1">
    <property type="nucleotide sequence ID" value="NZ_JBHSGP010000014.1"/>
</dbReference>
<accession>A0ABV9N4Q8</accession>
<evidence type="ECO:0000256" key="1">
    <source>
        <dbReference type="SAM" id="SignalP"/>
    </source>
</evidence>
<organism evidence="2 3">
    <name type="scientific">Geojedonia litorea</name>
    <dbReference type="NCBI Taxonomy" id="1268269"/>
    <lineage>
        <taxon>Bacteria</taxon>
        <taxon>Pseudomonadati</taxon>
        <taxon>Bacteroidota</taxon>
        <taxon>Flavobacteriia</taxon>
        <taxon>Flavobacteriales</taxon>
        <taxon>Flavobacteriaceae</taxon>
        <taxon>Geojedonia</taxon>
    </lineage>
</organism>
<feature type="signal peptide" evidence="1">
    <location>
        <begin position="1"/>
        <end position="19"/>
    </location>
</feature>
<reference evidence="3" key="1">
    <citation type="journal article" date="2019" name="Int. J. Syst. Evol. Microbiol.">
        <title>The Global Catalogue of Microorganisms (GCM) 10K type strain sequencing project: providing services to taxonomists for standard genome sequencing and annotation.</title>
        <authorList>
            <consortium name="The Broad Institute Genomics Platform"/>
            <consortium name="The Broad Institute Genome Sequencing Center for Infectious Disease"/>
            <person name="Wu L."/>
            <person name="Ma J."/>
        </authorList>
    </citation>
    <scope>NUCLEOTIDE SEQUENCE [LARGE SCALE GENOMIC DNA]</scope>
    <source>
        <strain evidence="3">CCUG 63682</strain>
    </source>
</reference>
<gene>
    <name evidence="2" type="ORF">ACFO5O_13380</name>
</gene>
<comment type="caution">
    <text evidence="2">The sequence shown here is derived from an EMBL/GenBank/DDBJ whole genome shotgun (WGS) entry which is preliminary data.</text>
</comment>
<evidence type="ECO:0000313" key="3">
    <source>
        <dbReference type="Proteomes" id="UP001595953"/>
    </source>
</evidence>
<dbReference type="Proteomes" id="UP001595953">
    <property type="component" value="Unassembled WGS sequence"/>
</dbReference>
<dbReference type="EMBL" id="JBHSGP010000014">
    <property type="protein sequence ID" value="MFC4723322.1"/>
    <property type="molecule type" value="Genomic_DNA"/>
</dbReference>
<evidence type="ECO:0000313" key="2">
    <source>
        <dbReference type="EMBL" id="MFC4723322.1"/>
    </source>
</evidence>
<sequence length="243" mass="27800">MKSLLLLVFIITLSCSSNPNELIDDGRLSNYLNSNNSVENGAVISCAASDAFSDEVFVFYYPEPGASNIRLYETINTEVNRDDFETYTRVVTPSEAVFNGYLERFARTYTQEKWVIVTFELNGDVKVSNPIRVKQISKPTVWSNNVDIDQQQTKMPIFTWENNAFGDNAIYFQVVTDDQDNLLSGTYTFESHFQYYNTSNVVLNITIEMPPALIIGNNYNFTLMDVSEDNWVNTVIQQQFEVQ</sequence>
<keyword evidence="1" id="KW-0732">Signal</keyword>